<keyword evidence="5 8" id="KW-0687">Ribonucleoprotein</keyword>
<proteinExistence type="inferred from homology"/>
<evidence type="ECO:0000256" key="3">
    <source>
        <dbReference type="ARBA" id="ARBA00022884"/>
    </source>
</evidence>
<reference evidence="10 11" key="1">
    <citation type="journal article" date="2017" name="Int. J. Syst. Evol. Microbiol.">
        <title>Jeotgalibaca porci sp. nov. and Jeotgalibaca arthritidis sp. nov., isolated from pigs, and emended description of the genus Jeotgalibaca.</title>
        <authorList>
            <person name="Zamora L."/>
            <person name="Perez-Sancho M."/>
            <person name="Dominguez L."/>
            <person name="Fernandez-Garayzabal J.F."/>
            <person name="Vela A.I."/>
        </authorList>
    </citation>
    <scope>NUCLEOTIDE SEQUENCE [LARGE SCALE GENOMIC DNA]</scope>
    <source>
        <strain evidence="10 11">CCUG 69148</strain>
    </source>
</reference>
<dbReference type="KEGG" id="jpo:G7058_03015"/>
<evidence type="ECO:0000313" key="11">
    <source>
        <dbReference type="Proteomes" id="UP000501830"/>
    </source>
</evidence>
<dbReference type="CDD" id="cd07026">
    <property type="entry name" value="Ribosomal_L20"/>
    <property type="match status" value="1"/>
</dbReference>
<dbReference type="GO" id="GO:0005840">
    <property type="term" value="C:ribosome"/>
    <property type="evidence" value="ECO:0007669"/>
    <property type="project" value="UniProtKB-KW"/>
</dbReference>
<accession>A0A6G7WFU0</accession>
<gene>
    <name evidence="8 10" type="primary">rplT</name>
    <name evidence="10" type="ORF">G7058_03015</name>
</gene>
<evidence type="ECO:0000313" key="10">
    <source>
        <dbReference type="EMBL" id="QIK51120.1"/>
    </source>
</evidence>
<protein>
    <recommendedName>
        <fullName evidence="7 8">Large ribosomal subunit protein bL20</fullName>
    </recommendedName>
</protein>
<name>A0A6G7WFU0_9LACT</name>
<dbReference type="GO" id="GO:0003735">
    <property type="term" value="F:structural constituent of ribosome"/>
    <property type="evidence" value="ECO:0007669"/>
    <property type="project" value="InterPro"/>
</dbReference>
<evidence type="ECO:0000256" key="5">
    <source>
        <dbReference type="ARBA" id="ARBA00023274"/>
    </source>
</evidence>
<dbReference type="PROSITE" id="PS00937">
    <property type="entry name" value="RIBOSOMAL_L20"/>
    <property type="match status" value="1"/>
</dbReference>
<dbReference type="InterPro" id="IPR005813">
    <property type="entry name" value="Ribosomal_bL20"/>
</dbReference>
<dbReference type="GO" id="GO:0000027">
    <property type="term" value="P:ribosomal large subunit assembly"/>
    <property type="evidence" value="ECO:0007669"/>
    <property type="project" value="UniProtKB-UniRule"/>
</dbReference>
<dbReference type="InterPro" id="IPR035566">
    <property type="entry name" value="Ribosomal_protein_bL20_C"/>
</dbReference>
<evidence type="ECO:0000256" key="8">
    <source>
        <dbReference type="HAMAP-Rule" id="MF_00382"/>
    </source>
</evidence>
<keyword evidence="3 8" id="KW-0694">RNA-binding</keyword>
<evidence type="ECO:0000256" key="4">
    <source>
        <dbReference type="ARBA" id="ARBA00022980"/>
    </source>
</evidence>
<evidence type="ECO:0000256" key="7">
    <source>
        <dbReference type="ARBA" id="ARBA00035172"/>
    </source>
</evidence>
<evidence type="ECO:0000256" key="9">
    <source>
        <dbReference type="RuleBase" id="RU000560"/>
    </source>
</evidence>
<dbReference type="Gene3D" id="6.10.160.10">
    <property type="match status" value="1"/>
</dbReference>
<dbReference type="Proteomes" id="UP000501830">
    <property type="component" value="Chromosome"/>
</dbReference>
<evidence type="ECO:0000256" key="1">
    <source>
        <dbReference type="ARBA" id="ARBA00007698"/>
    </source>
</evidence>
<dbReference type="GO" id="GO:0006412">
    <property type="term" value="P:translation"/>
    <property type="evidence" value="ECO:0007669"/>
    <property type="project" value="InterPro"/>
</dbReference>
<sequence>MPRVKGGTVTRQRRKKVLKLAKGYYGSKHTLFKTAKQQVMKSYMYAYRDRRQTKRNFRRLWITRINAAARMNGLSYSQMMHGLKLAGVEMNRKMLAELAVNDAAAFTAVAEQAKTALNK</sequence>
<dbReference type="FunFam" id="1.10.1900.20:FF:000001">
    <property type="entry name" value="50S ribosomal protein L20"/>
    <property type="match status" value="1"/>
</dbReference>
<dbReference type="SUPFAM" id="SSF74731">
    <property type="entry name" value="Ribosomal protein L20"/>
    <property type="match status" value="1"/>
</dbReference>
<dbReference type="EMBL" id="CP049889">
    <property type="protein sequence ID" value="QIK51120.1"/>
    <property type="molecule type" value="Genomic_DNA"/>
</dbReference>
<dbReference type="Gene3D" id="1.10.1900.20">
    <property type="entry name" value="Ribosomal protein L20"/>
    <property type="match status" value="1"/>
</dbReference>
<dbReference type="RefSeq" id="WP_166062167.1">
    <property type="nucleotide sequence ID" value="NZ_CP049889.1"/>
</dbReference>
<keyword evidence="4 8" id="KW-0689">Ribosomal protein</keyword>
<dbReference type="GeneID" id="94552235"/>
<evidence type="ECO:0000256" key="6">
    <source>
        <dbReference type="ARBA" id="ARBA00024775"/>
    </source>
</evidence>
<dbReference type="NCBIfam" id="TIGR01032">
    <property type="entry name" value="rplT_bact"/>
    <property type="match status" value="1"/>
</dbReference>
<dbReference type="GO" id="GO:0019843">
    <property type="term" value="F:rRNA binding"/>
    <property type="evidence" value="ECO:0007669"/>
    <property type="project" value="UniProtKB-UniRule"/>
</dbReference>
<evidence type="ECO:0000256" key="2">
    <source>
        <dbReference type="ARBA" id="ARBA00022730"/>
    </source>
</evidence>
<comment type="similarity">
    <text evidence="1 8 9">Belongs to the bacterial ribosomal protein bL20 family.</text>
</comment>
<dbReference type="HAMAP" id="MF_00382">
    <property type="entry name" value="Ribosomal_bL20"/>
    <property type="match status" value="1"/>
</dbReference>
<keyword evidence="2 8" id="KW-0699">rRNA-binding</keyword>
<organism evidence="10 11">
    <name type="scientific">Jeotgalibaca porci</name>
    <dbReference type="NCBI Taxonomy" id="1868793"/>
    <lineage>
        <taxon>Bacteria</taxon>
        <taxon>Bacillati</taxon>
        <taxon>Bacillota</taxon>
        <taxon>Bacilli</taxon>
        <taxon>Lactobacillales</taxon>
        <taxon>Carnobacteriaceae</taxon>
        <taxon>Jeotgalibaca</taxon>
    </lineage>
</organism>
<keyword evidence="11" id="KW-1185">Reference proteome</keyword>
<dbReference type="GO" id="GO:1990904">
    <property type="term" value="C:ribonucleoprotein complex"/>
    <property type="evidence" value="ECO:0007669"/>
    <property type="project" value="UniProtKB-KW"/>
</dbReference>
<dbReference type="Pfam" id="PF00453">
    <property type="entry name" value="Ribosomal_L20"/>
    <property type="match status" value="1"/>
</dbReference>
<dbReference type="AlphaFoldDB" id="A0A6G7WFU0"/>
<comment type="function">
    <text evidence="6 8 9">Binds directly to 23S ribosomal RNA and is necessary for the in vitro assembly process of the 50S ribosomal subunit. It is not involved in the protein synthesizing functions of that subunit.</text>
</comment>
<dbReference type="PRINTS" id="PR00062">
    <property type="entry name" value="RIBOSOMALL20"/>
</dbReference>
<dbReference type="PANTHER" id="PTHR10986">
    <property type="entry name" value="39S RIBOSOMAL PROTEIN L20"/>
    <property type="match status" value="1"/>
</dbReference>
<dbReference type="InterPro" id="IPR049946">
    <property type="entry name" value="RIBOSOMAL_L20_CS"/>
</dbReference>